<evidence type="ECO:0000259" key="6">
    <source>
        <dbReference type="PROSITE" id="PS51387"/>
    </source>
</evidence>
<keyword evidence="5" id="KW-0560">Oxidoreductase</keyword>
<dbReference type="Pfam" id="PF00296">
    <property type="entry name" value="Bac_luciferase"/>
    <property type="match status" value="1"/>
</dbReference>
<dbReference type="InterPro" id="IPR006094">
    <property type="entry name" value="Oxid_FAD_bind_N"/>
</dbReference>
<dbReference type="Proteomes" id="UP000313948">
    <property type="component" value="Chromosome"/>
</dbReference>
<keyword evidence="4" id="KW-0274">FAD</keyword>
<proteinExistence type="inferred from homology"/>
<dbReference type="InterPro" id="IPR012951">
    <property type="entry name" value="BBE"/>
</dbReference>
<dbReference type="Gene3D" id="3.30.465.10">
    <property type="match status" value="1"/>
</dbReference>
<feature type="domain" description="FAD-binding PCMH-type" evidence="6">
    <location>
        <begin position="348"/>
        <end position="519"/>
    </location>
</feature>
<protein>
    <submittedName>
        <fullName evidence="7">LLM class flavin-dependent oxidoreductase</fullName>
    </submittedName>
</protein>
<dbReference type="Pfam" id="PF01565">
    <property type="entry name" value="FAD_binding_4"/>
    <property type="match status" value="1"/>
</dbReference>
<sequence>MMDYGHPLQLGVFLTPTAEAPHAAVDLAVRAEELGLDLVTIQDHPYQPRFHETWTLLSWIAGRTERIGLAPSVLNVPMRPPAVVARAAASLDLLSGGRLTLGLGAGVFWDAMEAMGVPRLTPGQSVAALEEAIEVVRGTWDAATPTPLSYRGEHHRLTGAQRGPAPAHTVPVWVGAARRRMLDLVGRLADGWVVPGGNAGVPGLRDGNAMIDVAAASAGRDPREVRRVLNVTGRFAPDAAGFLDGPPERWVADLLPLVLDDGVGTVVLASDDPATLERFARDVAPALREAVADARARRGTPPAPTRGAAALAARRPRIAYDDLPAALADTAVEPGDAQYAAVRSTYLRGGSPGLVLRPGTPEEVAEALAFARAQDVPLSLRSAGHGISGRSTNDGGIVLDVSRLNTIEVLDDATRLVRVGPGARWGEVAAALAPRGWAISSGDYGGVGVGGLATTGGIGFLGRAHGLTIDHVRAVELVLADGTHVRTSAEEHPDLFWAVRGAGFNFGVATAFEMQAAEVGDVGVAQLVYDASDTADLLTRWGAAVEAAPRELTSFLMMGAPRGGQLLAQTTTVVDSADPATIIAMLQPFAQVGPLVSQSVQVVPYSALVATPDTHPTSEGEPVSRTGLAEHLTPQLAADAERLVRSGSTFFFQIRSMGGAGSDVPPEATAFAHRSANFSLTAFGGGRQRLDGAWDAMAHHFSGSYPSFSSDPRPERLTEAYPPATLARLRELKRRYDPANVFRDNTNIAP</sequence>
<dbReference type="InterPro" id="IPR036661">
    <property type="entry name" value="Luciferase-like_sf"/>
</dbReference>
<keyword evidence="3" id="KW-0285">Flavoprotein</keyword>
<dbReference type="InterPro" id="IPR016169">
    <property type="entry name" value="FAD-bd_PCMH_sub2"/>
</dbReference>
<gene>
    <name evidence="7" type="ORF">FE251_15145</name>
</gene>
<accession>A0ABX5VTY7</accession>
<keyword evidence="8" id="KW-1185">Reference proteome</keyword>
<dbReference type="Gene3D" id="3.30.43.10">
    <property type="entry name" value="Uridine Diphospho-n-acetylenolpyruvylglucosamine Reductase, domain 2"/>
    <property type="match status" value="1"/>
</dbReference>
<dbReference type="Pfam" id="PF08031">
    <property type="entry name" value="BBE"/>
    <property type="match status" value="1"/>
</dbReference>
<evidence type="ECO:0000256" key="1">
    <source>
        <dbReference type="ARBA" id="ARBA00001974"/>
    </source>
</evidence>
<dbReference type="Gene3D" id="3.20.20.30">
    <property type="entry name" value="Luciferase-like domain"/>
    <property type="match status" value="1"/>
</dbReference>
<evidence type="ECO:0000313" key="7">
    <source>
        <dbReference type="EMBL" id="QDB80555.1"/>
    </source>
</evidence>
<dbReference type="InterPro" id="IPR016166">
    <property type="entry name" value="FAD-bd_PCMH"/>
</dbReference>
<dbReference type="PANTHER" id="PTHR42973:SF39">
    <property type="entry name" value="FAD-BINDING PCMH-TYPE DOMAIN-CONTAINING PROTEIN"/>
    <property type="match status" value="1"/>
</dbReference>
<dbReference type="Gene3D" id="3.40.462.20">
    <property type="match status" value="1"/>
</dbReference>
<dbReference type="PROSITE" id="PS51387">
    <property type="entry name" value="FAD_PCMH"/>
    <property type="match status" value="1"/>
</dbReference>
<evidence type="ECO:0000256" key="2">
    <source>
        <dbReference type="ARBA" id="ARBA00005466"/>
    </source>
</evidence>
<dbReference type="InterPro" id="IPR050416">
    <property type="entry name" value="FAD-linked_Oxidoreductase"/>
</dbReference>
<evidence type="ECO:0000256" key="4">
    <source>
        <dbReference type="ARBA" id="ARBA00022827"/>
    </source>
</evidence>
<name>A0ABX5VTY7_9MICO</name>
<dbReference type="EMBL" id="CP040899">
    <property type="protein sequence ID" value="QDB80555.1"/>
    <property type="molecule type" value="Genomic_DNA"/>
</dbReference>
<dbReference type="InterPro" id="IPR036318">
    <property type="entry name" value="FAD-bd_PCMH-like_sf"/>
</dbReference>
<evidence type="ECO:0000256" key="3">
    <source>
        <dbReference type="ARBA" id="ARBA00022630"/>
    </source>
</evidence>
<evidence type="ECO:0000256" key="5">
    <source>
        <dbReference type="ARBA" id="ARBA00023002"/>
    </source>
</evidence>
<dbReference type="InterPro" id="IPR016167">
    <property type="entry name" value="FAD-bd_PCMH_sub1"/>
</dbReference>
<evidence type="ECO:0000313" key="8">
    <source>
        <dbReference type="Proteomes" id="UP000313948"/>
    </source>
</evidence>
<dbReference type="SUPFAM" id="SSF56176">
    <property type="entry name" value="FAD-binding/transporter-associated domain-like"/>
    <property type="match status" value="1"/>
</dbReference>
<dbReference type="InterPro" id="IPR011251">
    <property type="entry name" value="Luciferase-like_dom"/>
</dbReference>
<comment type="similarity">
    <text evidence="2">Belongs to the oxygen-dependent FAD-linked oxidoreductase family.</text>
</comment>
<dbReference type="SUPFAM" id="SSF51679">
    <property type="entry name" value="Bacterial luciferase-like"/>
    <property type="match status" value="1"/>
</dbReference>
<comment type="cofactor">
    <cofactor evidence="1">
        <name>FAD</name>
        <dbReference type="ChEBI" id="CHEBI:57692"/>
    </cofactor>
</comment>
<reference evidence="7 8" key="1">
    <citation type="submission" date="2019-05" db="EMBL/GenBank/DDBJ databases">
        <title>Georgenia *** sp. nov., and Georgenia *** sp. nov., isolated from the intestinal contents of plateau pika (Ochotona curzoniae) in the Qinghai-Tibet plateau of China.</title>
        <authorList>
            <person name="Tian Z."/>
        </authorList>
    </citation>
    <scope>NUCLEOTIDE SEQUENCE [LARGE SCALE GENOMIC DNA]</scope>
    <source>
        <strain evidence="7 8">Z294</strain>
    </source>
</reference>
<dbReference type="PANTHER" id="PTHR42973">
    <property type="entry name" value="BINDING OXIDOREDUCTASE, PUTATIVE (AFU_ORTHOLOGUE AFUA_1G17690)-RELATED"/>
    <property type="match status" value="1"/>
</dbReference>
<organism evidence="7 8">
    <name type="scientific">Georgenia wutianyii</name>
    <dbReference type="NCBI Taxonomy" id="2585135"/>
    <lineage>
        <taxon>Bacteria</taxon>
        <taxon>Bacillati</taxon>
        <taxon>Actinomycetota</taxon>
        <taxon>Actinomycetes</taxon>
        <taxon>Micrococcales</taxon>
        <taxon>Bogoriellaceae</taxon>
        <taxon>Georgenia</taxon>
    </lineage>
</organism>
<dbReference type="CDD" id="cd01097">
    <property type="entry name" value="Tetrahydromethanopterin_reductase"/>
    <property type="match status" value="1"/>
</dbReference>